<proteinExistence type="predicted"/>
<reference evidence="1" key="2">
    <citation type="submission" date="2020-05" db="UniProtKB">
        <authorList>
            <consortium name="EnsemblMetazoa"/>
        </authorList>
    </citation>
    <scope>IDENTIFICATION</scope>
    <source>
        <strain evidence="1">IAEA</strain>
    </source>
</reference>
<reference evidence="2" key="1">
    <citation type="submission" date="2015-01" db="EMBL/GenBank/DDBJ databases">
        <authorList>
            <person name="Aksoy S."/>
            <person name="Warren W."/>
            <person name="Wilson R.K."/>
        </authorList>
    </citation>
    <scope>NUCLEOTIDE SEQUENCE [LARGE SCALE GENOMIC DNA]</scope>
    <source>
        <strain evidence="2">IAEA</strain>
    </source>
</reference>
<name>A0A1B0BSZ4_9MUSC</name>
<keyword evidence="2" id="KW-1185">Reference proteome</keyword>
<dbReference type="Proteomes" id="UP000092460">
    <property type="component" value="Unassembled WGS sequence"/>
</dbReference>
<evidence type="ECO:0000313" key="1">
    <source>
        <dbReference type="EnsemblMetazoa" id="GPPI039595-PA"/>
    </source>
</evidence>
<dbReference type="VEuPathDB" id="VectorBase:GPPI039595"/>
<sequence>MLGNTEINDLLFIYFFPFDVWTSNMSQLRFCEMLRENQTYFMLHHQAHRQHYRHHFCYYTYAILLEVNVSRKKFCLHLLFSSNTCLTDDIDVVADSSVELAVAAAADDADDNNEGRRL</sequence>
<dbReference type="EMBL" id="JXJN01019942">
    <property type="status" value="NOT_ANNOTATED_CDS"/>
    <property type="molecule type" value="Genomic_DNA"/>
</dbReference>
<accession>A0A1B0BSZ4</accession>
<evidence type="ECO:0000313" key="2">
    <source>
        <dbReference type="Proteomes" id="UP000092460"/>
    </source>
</evidence>
<organism evidence="1 2">
    <name type="scientific">Glossina palpalis gambiensis</name>
    <dbReference type="NCBI Taxonomy" id="67801"/>
    <lineage>
        <taxon>Eukaryota</taxon>
        <taxon>Metazoa</taxon>
        <taxon>Ecdysozoa</taxon>
        <taxon>Arthropoda</taxon>
        <taxon>Hexapoda</taxon>
        <taxon>Insecta</taxon>
        <taxon>Pterygota</taxon>
        <taxon>Neoptera</taxon>
        <taxon>Endopterygota</taxon>
        <taxon>Diptera</taxon>
        <taxon>Brachycera</taxon>
        <taxon>Muscomorpha</taxon>
        <taxon>Hippoboscoidea</taxon>
        <taxon>Glossinidae</taxon>
        <taxon>Glossina</taxon>
    </lineage>
</organism>
<protein>
    <submittedName>
        <fullName evidence="1">Uncharacterized protein</fullName>
    </submittedName>
</protein>
<dbReference type="AlphaFoldDB" id="A0A1B0BSZ4"/>
<dbReference type="EnsemblMetazoa" id="GPPI039595-RA">
    <property type="protein sequence ID" value="GPPI039595-PA"/>
    <property type="gene ID" value="GPPI039595"/>
</dbReference>